<reference evidence="8" key="1">
    <citation type="submission" date="2023-04" db="EMBL/GenBank/DDBJ databases">
        <title>Comparative genomic analysis of Cohnella hashimotonis sp. nov., isolated from the International Space Station.</title>
        <authorList>
            <person name="Venkateswaran K."/>
            <person name="Simpson A."/>
        </authorList>
    </citation>
    <scope>NUCLEOTIDE SEQUENCE</scope>
    <source>
        <strain evidence="8">F6_2S_P_1</strain>
    </source>
</reference>
<name>A0ABT6TDR2_9BACL</name>
<dbReference type="GO" id="GO:0016853">
    <property type="term" value="F:isomerase activity"/>
    <property type="evidence" value="ECO:0007669"/>
    <property type="project" value="UniProtKB-KW"/>
</dbReference>
<organism evidence="8 9">
    <name type="scientific">Cohnella hashimotonis</name>
    <dbReference type="NCBI Taxonomy" id="2826895"/>
    <lineage>
        <taxon>Bacteria</taxon>
        <taxon>Bacillati</taxon>
        <taxon>Bacillota</taxon>
        <taxon>Bacilli</taxon>
        <taxon>Bacillales</taxon>
        <taxon>Paenibacillaceae</taxon>
        <taxon>Cohnella</taxon>
    </lineage>
</organism>
<dbReference type="InterPro" id="IPR036237">
    <property type="entry name" value="Xyl_isomerase-like_sf"/>
</dbReference>
<keyword evidence="5 8" id="KW-0413">Isomerase</keyword>
<evidence type="ECO:0000259" key="7">
    <source>
        <dbReference type="Pfam" id="PF01261"/>
    </source>
</evidence>
<accession>A0ABT6TDR2</accession>
<evidence type="ECO:0000256" key="6">
    <source>
        <dbReference type="ARBA" id="ARBA00023277"/>
    </source>
</evidence>
<keyword evidence="6" id="KW-0119">Carbohydrate metabolism</keyword>
<evidence type="ECO:0000256" key="1">
    <source>
        <dbReference type="ARBA" id="ARBA00004496"/>
    </source>
</evidence>
<dbReference type="EMBL" id="JAGRPV010000001">
    <property type="protein sequence ID" value="MDI4644485.1"/>
    <property type="molecule type" value="Genomic_DNA"/>
</dbReference>
<evidence type="ECO:0000313" key="9">
    <source>
        <dbReference type="Proteomes" id="UP001161691"/>
    </source>
</evidence>
<evidence type="ECO:0000313" key="8">
    <source>
        <dbReference type="EMBL" id="MDI4644485.1"/>
    </source>
</evidence>
<dbReference type="InterPro" id="IPR013022">
    <property type="entry name" value="Xyl_isomerase-like_TIM-brl"/>
</dbReference>
<dbReference type="PROSITE" id="PS51415">
    <property type="entry name" value="XYLOSE_ISOMERASE"/>
    <property type="match status" value="1"/>
</dbReference>
<keyword evidence="9" id="KW-1185">Reference proteome</keyword>
<dbReference type="InterPro" id="IPR001998">
    <property type="entry name" value="Xylose_isomerase"/>
</dbReference>
<evidence type="ECO:0000256" key="3">
    <source>
        <dbReference type="ARBA" id="ARBA00022490"/>
    </source>
</evidence>
<dbReference type="SUPFAM" id="SSF51658">
    <property type="entry name" value="Xylose isomerase-like"/>
    <property type="match status" value="1"/>
</dbReference>
<dbReference type="Pfam" id="PF01261">
    <property type="entry name" value="AP_endonuc_2"/>
    <property type="match status" value="1"/>
</dbReference>
<dbReference type="PANTHER" id="PTHR12110:SF21">
    <property type="entry name" value="XYLOSE ISOMERASE-LIKE TIM BARREL DOMAIN-CONTAINING PROTEIN"/>
    <property type="match status" value="1"/>
</dbReference>
<sequence length="326" mass="36630">MNKYAVILGNLGNTRDRFLSSGYKDQPDQAAMLRQAAEIDGIQGVELVGSWDITDSTVEEVGDLLDKNNLQCVSIIPDLFAQKRWGGGSFAAKSASVREQALEETMKMAELARKLKCPLINVWPGQDGYDYPLQGNFPQERAWLQEGLAKACAAYPDLRFSLEYKVKEPRTHSYLARAADTLLTAVGTALPNVGVTIDTGHSIMAGENMADAAVLLQQTGNRLFHMHFNDNYRAWDDDMIVGSIHFVEYIELLYWLKTTGYEGWYSMDQYPYREDGQGAVRESVRFLQGIERMLDDAAMDEIGELIREGNAVKSTAWFRSKVFNLQ</sequence>
<proteinExistence type="predicted"/>
<evidence type="ECO:0000256" key="5">
    <source>
        <dbReference type="ARBA" id="ARBA00023235"/>
    </source>
</evidence>
<protein>
    <recommendedName>
        <fullName evidence="2">Xylose isomerase</fullName>
    </recommendedName>
</protein>
<dbReference type="PANTHER" id="PTHR12110">
    <property type="entry name" value="HYDROXYPYRUVATE ISOMERASE"/>
    <property type="match status" value="1"/>
</dbReference>
<evidence type="ECO:0000256" key="4">
    <source>
        <dbReference type="ARBA" id="ARBA00022723"/>
    </source>
</evidence>
<evidence type="ECO:0000256" key="2">
    <source>
        <dbReference type="ARBA" id="ARBA00018232"/>
    </source>
</evidence>
<keyword evidence="4" id="KW-0479">Metal-binding</keyword>
<feature type="domain" description="Xylose isomerase-like TIM barrel" evidence="7">
    <location>
        <begin position="34"/>
        <end position="288"/>
    </location>
</feature>
<dbReference type="RefSeq" id="WP_282907485.1">
    <property type="nucleotide sequence ID" value="NZ_JAGRPV010000001.1"/>
</dbReference>
<comment type="caution">
    <text evidence="8">The sequence shown here is derived from an EMBL/GenBank/DDBJ whole genome shotgun (WGS) entry which is preliminary data.</text>
</comment>
<keyword evidence="3" id="KW-0963">Cytoplasm</keyword>
<dbReference type="InterPro" id="IPR050312">
    <property type="entry name" value="IolE/XylAMocC-like"/>
</dbReference>
<comment type="subcellular location">
    <subcellularLocation>
        <location evidence="1">Cytoplasm</location>
    </subcellularLocation>
</comment>
<dbReference type="Gene3D" id="3.20.20.150">
    <property type="entry name" value="Divalent-metal-dependent TIM barrel enzymes"/>
    <property type="match status" value="1"/>
</dbReference>
<dbReference type="Proteomes" id="UP001161691">
    <property type="component" value="Unassembled WGS sequence"/>
</dbReference>
<gene>
    <name evidence="8" type="ORF">KB449_05895</name>
</gene>